<dbReference type="Pfam" id="PF00698">
    <property type="entry name" value="Acyl_transf_1"/>
    <property type="match status" value="1"/>
</dbReference>
<dbReference type="Gene3D" id="3.40.366.10">
    <property type="entry name" value="Malonyl-Coenzyme A Acyl Carrier Protein, domain 2"/>
    <property type="match status" value="1"/>
</dbReference>
<comment type="caution">
    <text evidence="7">The sequence shown here is derived from an EMBL/GenBank/DDBJ whole genome shotgun (WGS) entry which is preliminary data.</text>
</comment>
<dbReference type="RefSeq" id="WP_156616097.1">
    <property type="nucleotide sequence ID" value="NZ_WPHR01000028.1"/>
</dbReference>
<organism evidence="7 8">
    <name type="scientific">Agrobacterium vitis</name>
    <name type="common">Rhizobium vitis</name>
    <dbReference type="NCBI Taxonomy" id="373"/>
    <lineage>
        <taxon>Bacteria</taxon>
        <taxon>Pseudomonadati</taxon>
        <taxon>Pseudomonadota</taxon>
        <taxon>Alphaproteobacteria</taxon>
        <taxon>Hyphomicrobiales</taxon>
        <taxon>Rhizobiaceae</taxon>
        <taxon>Rhizobium/Agrobacterium group</taxon>
        <taxon>Agrobacterium</taxon>
    </lineage>
</organism>
<dbReference type="GO" id="GO:0005829">
    <property type="term" value="C:cytosol"/>
    <property type="evidence" value="ECO:0007669"/>
    <property type="project" value="TreeGrafter"/>
</dbReference>
<dbReference type="EMBL" id="WPHR01000028">
    <property type="protein sequence ID" value="MUZ75368.1"/>
    <property type="molecule type" value="Genomic_DNA"/>
</dbReference>
<dbReference type="GO" id="GO:0006633">
    <property type="term" value="P:fatty acid biosynthetic process"/>
    <property type="evidence" value="ECO:0007669"/>
    <property type="project" value="TreeGrafter"/>
</dbReference>
<dbReference type="InterPro" id="IPR016035">
    <property type="entry name" value="Acyl_Trfase/lysoPLipase"/>
</dbReference>
<dbReference type="NCBIfam" id="TIGR00128">
    <property type="entry name" value="fabD"/>
    <property type="match status" value="1"/>
</dbReference>
<proteinExistence type="predicted"/>
<dbReference type="SUPFAM" id="SSF52151">
    <property type="entry name" value="FabD/lysophospholipase-like"/>
    <property type="match status" value="1"/>
</dbReference>
<dbReference type="InterPro" id="IPR050858">
    <property type="entry name" value="Mal-CoA-ACP_Trans/PKS_FabD"/>
</dbReference>
<name>A0A6L6VKG9_AGRVI</name>
<dbReference type="SMART" id="SM00827">
    <property type="entry name" value="PKS_AT"/>
    <property type="match status" value="1"/>
</dbReference>
<dbReference type="Proteomes" id="UP000477951">
    <property type="component" value="Unassembled WGS sequence"/>
</dbReference>
<dbReference type="Gene3D" id="3.30.70.250">
    <property type="entry name" value="Malonyl-CoA ACP transacylase, ACP-binding"/>
    <property type="match status" value="1"/>
</dbReference>
<evidence type="ECO:0000256" key="4">
    <source>
        <dbReference type="ARBA" id="ARBA00048462"/>
    </source>
</evidence>
<dbReference type="InterPro" id="IPR004410">
    <property type="entry name" value="Malonyl_CoA-ACP_transAc_FabD"/>
</dbReference>
<dbReference type="EC" id="2.3.1.39" evidence="1"/>
<evidence type="ECO:0000313" key="8">
    <source>
        <dbReference type="Proteomes" id="UP000477951"/>
    </source>
</evidence>
<evidence type="ECO:0000259" key="6">
    <source>
        <dbReference type="SMART" id="SM00827"/>
    </source>
</evidence>
<evidence type="ECO:0000256" key="1">
    <source>
        <dbReference type="ARBA" id="ARBA00013258"/>
    </source>
</evidence>
<evidence type="ECO:0000256" key="2">
    <source>
        <dbReference type="ARBA" id="ARBA00022679"/>
    </source>
</evidence>
<dbReference type="PANTHER" id="PTHR42681">
    <property type="entry name" value="MALONYL-COA-ACYL CARRIER PROTEIN TRANSACYLASE, MITOCHONDRIAL"/>
    <property type="match status" value="1"/>
</dbReference>
<keyword evidence="2 7" id="KW-0808">Transferase</keyword>
<dbReference type="AlphaFoldDB" id="A0A6L6VKG9"/>
<dbReference type="GO" id="GO:0004314">
    <property type="term" value="F:[acyl-carrier-protein] S-malonyltransferase activity"/>
    <property type="evidence" value="ECO:0007669"/>
    <property type="project" value="UniProtKB-EC"/>
</dbReference>
<dbReference type="InterPro" id="IPR001227">
    <property type="entry name" value="Ac_transferase_dom_sf"/>
</dbReference>
<dbReference type="SUPFAM" id="SSF55048">
    <property type="entry name" value="Probable ACP-binding domain of malonyl-CoA ACP transacylase"/>
    <property type="match status" value="1"/>
</dbReference>
<dbReference type="InterPro" id="IPR014043">
    <property type="entry name" value="Acyl_transferase_dom"/>
</dbReference>
<sequence length="374" mass="41321">MKTFLFPGQGSQAKGMGGELFDKFHSLTAKADDILDYSIKTLCLDNPERKLNETQFTQPALYVVSALSYFRKLEDGATRPGYVAGHSLGEYNALLAAECFDFETGLRLVKKRGELMAKAPEGRMAAIMNASREQVDAILRDNGLANVDVANYNTPKQIVISGKADEVQRAQSLFQKGEMMYYPLNTSGAFHSRLMLAASEEFRTFLNGFRFAAPAIPVIANTTARPYRDGEVAANLAAQLAGSVLWSDGIQYLMGLGVPGDEMVFEEIGHGEVLTKMLRHIPKPRTPSIREDGELQPGPSEPVRTAPQPAPQKAEDIVRAWNARYPIGTRVRCSQHDYGDLETRTEAITLFGHRAAIYMKGYNGYFDLTEIVPI</sequence>
<feature type="domain" description="Malonyl-CoA:ACP transacylase (MAT)" evidence="6">
    <location>
        <begin position="5"/>
        <end position="293"/>
    </location>
</feature>
<gene>
    <name evidence="7" type="primary">fabD</name>
    <name evidence="7" type="ORF">GOZ90_22010</name>
</gene>
<evidence type="ECO:0000256" key="3">
    <source>
        <dbReference type="ARBA" id="ARBA00023315"/>
    </source>
</evidence>
<evidence type="ECO:0000256" key="5">
    <source>
        <dbReference type="SAM" id="MobiDB-lite"/>
    </source>
</evidence>
<dbReference type="PANTHER" id="PTHR42681:SF1">
    <property type="entry name" value="MALONYL-COA-ACYL CARRIER PROTEIN TRANSACYLASE, MITOCHONDRIAL"/>
    <property type="match status" value="1"/>
</dbReference>
<protein>
    <recommendedName>
        <fullName evidence="1">[acyl-carrier-protein] S-malonyltransferase</fullName>
        <ecNumber evidence="1">2.3.1.39</ecNumber>
    </recommendedName>
</protein>
<comment type="catalytic activity">
    <reaction evidence="4">
        <text>holo-[ACP] + malonyl-CoA = malonyl-[ACP] + CoA</text>
        <dbReference type="Rhea" id="RHEA:41792"/>
        <dbReference type="Rhea" id="RHEA-COMP:9623"/>
        <dbReference type="Rhea" id="RHEA-COMP:9685"/>
        <dbReference type="ChEBI" id="CHEBI:57287"/>
        <dbReference type="ChEBI" id="CHEBI:57384"/>
        <dbReference type="ChEBI" id="CHEBI:64479"/>
        <dbReference type="ChEBI" id="CHEBI:78449"/>
        <dbReference type="EC" id="2.3.1.39"/>
    </reaction>
</comment>
<dbReference type="InterPro" id="IPR016036">
    <property type="entry name" value="Malonyl_transacylase_ACP-bd"/>
</dbReference>
<evidence type="ECO:0000313" key="7">
    <source>
        <dbReference type="EMBL" id="MUZ75368.1"/>
    </source>
</evidence>
<reference evidence="7 8" key="1">
    <citation type="submission" date="2019-12" db="EMBL/GenBank/DDBJ databases">
        <title>Whole-genome sequencing of Allorhizobium vitis.</title>
        <authorList>
            <person name="Gan H.M."/>
            <person name="Szegedi E."/>
            <person name="Burr T."/>
            <person name="Savka M.A."/>
        </authorList>
    </citation>
    <scope>NUCLEOTIDE SEQUENCE [LARGE SCALE GENOMIC DNA]</scope>
    <source>
        <strain evidence="7 8">CG516</strain>
    </source>
</reference>
<feature type="region of interest" description="Disordered" evidence="5">
    <location>
        <begin position="282"/>
        <end position="313"/>
    </location>
</feature>
<accession>A0A6L6VKG9</accession>
<keyword evidence="3 7" id="KW-0012">Acyltransferase</keyword>